<keyword evidence="3" id="KW-1185">Reference proteome</keyword>
<organism evidence="2 3">
    <name type="scientific">Modestobacter marinus</name>
    <dbReference type="NCBI Taxonomy" id="477641"/>
    <lineage>
        <taxon>Bacteria</taxon>
        <taxon>Bacillati</taxon>
        <taxon>Actinomycetota</taxon>
        <taxon>Actinomycetes</taxon>
        <taxon>Geodermatophilales</taxon>
        <taxon>Geodermatophilaceae</taxon>
        <taxon>Modestobacter</taxon>
    </lineage>
</organism>
<gene>
    <name evidence="2" type="ORF">GCM10011589_17290</name>
</gene>
<reference evidence="3" key="1">
    <citation type="journal article" date="2019" name="Int. J. Syst. Evol. Microbiol.">
        <title>The Global Catalogue of Microorganisms (GCM) 10K type strain sequencing project: providing services to taxonomists for standard genome sequencing and annotation.</title>
        <authorList>
            <consortium name="The Broad Institute Genomics Platform"/>
            <consortium name="The Broad Institute Genome Sequencing Center for Infectious Disease"/>
            <person name="Wu L."/>
            <person name="Ma J."/>
        </authorList>
    </citation>
    <scope>NUCLEOTIDE SEQUENCE [LARGE SCALE GENOMIC DNA]</scope>
    <source>
        <strain evidence="3">CGMCC 4.5581</strain>
    </source>
</reference>
<evidence type="ECO:0000256" key="1">
    <source>
        <dbReference type="SAM" id="MobiDB-lite"/>
    </source>
</evidence>
<dbReference type="EMBL" id="BMMI01000003">
    <property type="protein sequence ID" value="GGL61685.1"/>
    <property type="molecule type" value="Genomic_DNA"/>
</dbReference>
<protein>
    <submittedName>
        <fullName evidence="2">Uncharacterized protein</fullName>
    </submittedName>
</protein>
<evidence type="ECO:0000313" key="2">
    <source>
        <dbReference type="EMBL" id="GGL61685.1"/>
    </source>
</evidence>
<sequence length="104" mass="11075">MYPTTGLVVLIGLLLALGALAGHTLRVTRHGGLGPAVPPASHEQVDPAGFFPPPAPRRAPRRRPTRQAEAPRRRSRLSPARVAAAVHTARESRAARRMSPRVGG</sequence>
<dbReference type="Proteomes" id="UP000648663">
    <property type="component" value="Unassembled WGS sequence"/>
</dbReference>
<feature type="compositionally biased region" description="Low complexity" evidence="1">
    <location>
        <begin position="77"/>
        <end position="86"/>
    </location>
</feature>
<feature type="region of interest" description="Disordered" evidence="1">
    <location>
        <begin position="29"/>
        <end position="104"/>
    </location>
</feature>
<comment type="caution">
    <text evidence="2">The sequence shown here is derived from an EMBL/GenBank/DDBJ whole genome shotgun (WGS) entry which is preliminary data.</text>
</comment>
<proteinExistence type="predicted"/>
<accession>A0ABQ2FWL1</accession>
<evidence type="ECO:0000313" key="3">
    <source>
        <dbReference type="Proteomes" id="UP000648663"/>
    </source>
</evidence>
<name>A0ABQ2FWL1_9ACTN</name>
<feature type="compositionally biased region" description="Basic residues" evidence="1">
    <location>
        <begin position="95"/>
        <end position="104"/>
    </location>
</feature>